<dbReference type="eggNOG" id="KOG4278">
    <property type="taxonomic scope" value="Eukaryota"/>
</dbReference>
<evidence type="ECO:0000256" key="16">
    <source>
        <dbReference type="ARBA" id="ARBA00023157"/>
    </source>
</evidence>
<dbReference type="PROSITE" id="PS01186">
    <property type="entry name" value="EGF_2"/>
    <property type="match status" value="3"/>
</dbReference>
<dbReference type="InterPro" id="IPR008266">
    <property type="entry name" value="Tyr_kinase_AS"/>
</dbReference>
<evidence type="ECO:0000259" key="24">
    <source>
        <dbReference type="PROSITE" id="PS50026"/>
    </source>
</evidence>
<dbReference type="InterPro" id="IPR009030">
    <property type="entry name" value="Growth_fac_rcpt_cys_sf"/>
</dbReference>
<dbReference type="InterPro" id="IPR003644">
    <property type="entry name" value="Calx_beta"/>
</dbReference>
<feature type="region of interest" description="Disordered" evidence="20">
    <location>
        <begin position="1419"/>
        <end position="1444"/>
    </location>
</feature>
<dbReference type="Gene3D" id="1.10.510.10">
    <property type="entry name" value="Transferase(Phosphotransferase) domain 1"/>
    <property type="match status" value="1"/>
</dbReference>
<accession>A0A0D2U1G6</accession>
<dbReference type="GO" id="GO:0048468">
    <property type="term" value="P:cell development"/>
    <property type="evidence" value="ECO:0007669"/>
    <property type="project" value="UniProtKB-ARBA"/>
</dbReference>
<dbReference type="SMART" id="SM00051">
    <property type="entry name" value="DSL"/>
    <property type="match status" value="1"/>
</dbReference>
<evidence type="ECO:0000256" key="9">
    <source>
        <dbReference type="ARBA" id="ARBA00022741"/>
    </source>
</evidence>
<protein>
    <submittedName>
        <fullName evidence="26">TKL protein kinase</fullName>
    </submittedName>
</protein>
<evidence type="ECO:0000256" key="7">
    <source>
        <dbReference type="ARBA" id="ARBA00022729"/>
    </source>
</evidence>
<dbReference type="Gene3D" id="2.60.40.2030">
    <property type="match status" value="6"/>
</dbReference>
<dbReference type="Pfam" id="PF07645">
    <property type="entry name" value="EGF_CA"/>
    <property type="match status" value="2"/>
</dbReference>
<evidence type="ECO:0000256" key="4">
    <source>
        <dbReference type="ARBA" id="ARBA00022536"/>
    </source>
</evidence>
<dbReference type="SMART" id="SM00219">
    <property type="entry name" value="TyrKc"/>
    <property type="match status" value="1"/>
</dbReference>
<evidence type="ECO:0000256" key="2">
    <source>
        <dbReference type="ARBA" id="ARBA00004479"/>
    </source>
</evidence>
<evidence type="ECO:0000256" key="11">
    <source>
        <dbReference type="ARBA" id="ARBA00022837"/>
    </source>
</evidence>
<dbReference type="EMBL" id="KE346360">
    <property type="protein sequence ID" value="KJE89046.1"/>
    <property type="molecule type" value="Genomic_DNA"/>
</dbReference>
<feature type="compositionally biased region" description="Polar residues" evidence="20">
    <location>
        <begin position="1419"/>
        <end position="1436"/>
    </location>
</feature>
<dbReference type="InterPro" id="IPR001245">
    <property type="entry name" value="Ser-Thr/Tyr_kinase_cat_dom"/>
</dbReference>
<evidence type="ECO:0000256" key="12">
    <source>
        <dbReference type="ARBA" id="ARBA00022840"/>
    </source>
</evidence>
<evidence type="ECO:0000259" key="23">
    <source>
        <dbReference type="PROSITE" id="PS50011"/>
    </source>
</evidence>
<dbReference type="GO" id="GO:0050793">
    <property type="term" value="P:regulation of developmental process"/>
    <property type="evidence" value="ECO:0007669"/>
    <property type="project" value="UniProtKB-ARBA"/>
</dbReference>
<evidence type="ECO:0000256" key="15">
    <source>
        <dbReference type="ARBA" id="ARBA00023137"/>
    </source>
</evidence>
<dbReference type="InterPro" id="IPR001774">
    <property type="entry name" value="DSL"/>
</dbReference>
<keyword evidence="14 21" id="KW-0472">Membrane</keyword>
<organism evidence="26 27">
    <name type="scientific">Capsaspora owczarzaki (strain ATCC 30864)</name>
    <dbReference type="NCBI Taxonomy" id="595528"/>
    <lineage>
        <taxon>Eukaryota</taxon>
        <taxon>Filasterea</taxon>
        <taxon>Capsaspora</taxon>
    </lineage>
</organism>
<feature type="chain" id="PRO_5002268235" evidence="22">
    <location>
        <begin position="25"/>
        <end position="1819"/>
    </location>
</feature>
<keyword evidence="11" id="KW-0106">Calcium</keyword>
<dbReference type="InterPro" id="IPR049883">
    <property type="entry name" value="NOTCH1_EGF-like"/>
</dbReference>
<dbReference type="InterPro" id="IPR011009">
    <property type="entry name" value="Kinase-like_dom_sf"/>
</dbReference>
<keyword evidence="13 21" id="KW-1133">Transmembrane helix</keyword>
<evidence type="ECO:0000256" key="6">
    <source>
        <dbReference type="ARBA" id="ARBA00022692"/>
    </source>
</evidence>
<keyword evidence="15" id="KW-0829">Tyrosine-protein kinase</keyword>
<comment type="caution">
    <text evidence="19">Lacks conserved residue(s) required for the propagation of feature annotation.</text>
</comment>
<dbReference type="CDD" id="cd00033">
    <property type="entry name" value="CCP"/>
    <property type="match status" value="1"/>
</dbReference>
<dbReference type="InterPro" id="IPR050122">
    <property type="entry name" value="RTK"/>
</dbReference>
<evidence type="ECO:0000256" key="14">
    <source>
        <dbReference type="ARBA" id="ARBA00023136"/>
    </source>
</evidence>
<keyword evidence="12" id="KW-0067">ATP-binding</keyword>
<dbReference type="CDD" id="cd00055">
    <property type="entry name" value="EGF_Lam"/>
    <property type="match status" value="1"/>
</dbReference>
<dbReference type="SUPFAM" id="SSF57196">
    <property type="entry name" value="EGF/Laminin"/>
    <property type="match status" value="1"/>
</dbReference>
<dbReference type="PROSITE" id="PS50011">
    <property type="entry name" value="PROTEIN_KINASE_DOM"/>
    <property type="match status" value="1"/>
</dbReference>
<feature type="domain" description="EGF-like" evidence="24">
    <location>
        <begin position="454"/>
        <end position="492"/>
    </location>
</feature>
<evidence type="ECO:0000256" key="17">
    <source>
        <dbReference type="ARBA" id="ARBA00023170"/>
    </source>
</evidence>
<dbReference type="OrthoDB" id="346907at2759"/>
<evidence type="ECO:0000256" key="5">
    <source>
        <dbReference type="ARBA" id="ARBA00022679"/>
    </source>
</evidence>
<dbReference type="PROSITE" id="PS50923">
    <property type="entry name" value="SUSHI"/>
    <property type="match status" value="1"/>
</dbReference>
<dbReference type="GO" id="GO:0012505">
    <property type="term" value="C:endomembrane system"/>
    <property type="evidence" value="ECO:0007669"/>
    <property type="project" value="UniProtKB-SubCell"/>
</dbReference>
<keyword evidence="5" id="KW-0808">Transferase</keyword>
<keyword evidence="3" id="KW-0217">Developmental protein</keyword>
<dbReference type="STRING" id="595528.A0A0D2U1G6"/>
<evidence type="ECO:0000313" key="27">
    <source>
        <dbReference type="Proteomes" id="UP000008743"/>
    </source>
</evidence>
<dbReference type="GO" id="GO:0051897">
    <property type="term" value="P:positive regulation of phosphatidylinositol 3-kinase/protein kinase B signal transduction"/>
    <property type="evidence" value="ECO:0007669"/>
    <property type="project" value="TreeGrafter"/>
</dbReference>
<dbReference type="InterPro" id="IPR002049">
    <property type="entry name" value="LE_dom"/>
</dbReference>
<dbReference type="SUPFAM" id="SSF56112">
    <property type="entry name" value="Protein kinase-like (PK-like)"/>
    <property type="match status" value="1"/>
</dbReference>
<dbReference type="Pfam" id="PF03160">
    <property type="entry name" value="Calx-beta"/>
    <property type="match status" value="5"/>
</dbReference>
<keyword evidence="17" id="KW-0675">Receptor</keyword>
<dbReference type="GO" id="GO:0005509">
    <property type="term" value="F:calcium ion binding"/>
    <property type="evidence" value="ECO:0007669"/>
    <property type="project" value="InterPro"/>
</dbReference>
<dbReference type="FunFam" id="1.10.510.10:FF:001512">
    <property type="entry name" value="Receptor tyrosine-protein kinase erbB-2"/>
    <property type="match status" value="1"/>
</dbReference>
<evidence type="ECO:0000256" key="3">
    <source>
        <dbReference type="ARBA" id="ARBA00022473"/>
    </source>
</evidence>
<dbReference type="InterPro" id="IPR001881">
    <property type="entry name" value="EGF-like_Ca-bd_dom"/>
</dbReference>
<evidence type="ECO:0000313" key="26">
    <source>
        <dbReference type="EMBL" id="KJE89046.1"/>
    </source>
</evidence>
<dbReference type="InterPro" id="IPR020635">
    <property type="entry name" value="Tyr_kinase_cat_dom"/>
</dbReference>
<feature type="region of interest" description="Disordered" evidence="20">
    <location>
        <begin position="1456"/>
        <end position="1478"/>
    </location>
</feature>
<dbReference type="PROSITE" id="PS00010">
    <property type="entry name" value="ASX_HYDROXYL"/>
    <property type="match status" value="3"/>
</dbReference>
<dbReference type="GO" id="GO:0005524">
    <property type="term" value="F:ATP binding"/>
    <property type="evidence" value="ECO:0007669"/>
    <property type="project" value="UniProtKB-KW"/>
</dbReference>
<keyword evidence="6 21" id="KW-0812">Transmembrane</keyword>
<evidence type="ECO:0000256" key="1">
    <source>
        <dbReference type="ARBA" id="ARBA00004308"/>
    </source>
</evidence>
<dbReference type="GO" id="GO:0004714">
    <property type="term" value="F:transmembrane receptor protein tyrosine kinase activity"/>
    <property type="evidence" value="ECO:0007669"/>
    <property type="project" value="TreeGrafter"/>
</dbReference>
<dbReference type="GO" id="GO:0005886">
    <property type="term" value="C:plasma membrane"/>
    <property type="evidence" value="ECO:0007669"/>
    <property type="project" value="TreeGrafter"/>
</dbReference>
<evidence type="ECO:0000259" key="25">
    <source>
        <dbReference type="PROSITE" id="PS50923"/>
    </source>
</evidence>
<dbReference type="PROSITE" id="PS00109">
    <property type="entry name" value="PROTEIN_KINASE_TYR"/>
    <property type="match status" value="1"/>
</dbReference>
<keyword evidence="10 26" id="KW-0418">Kinase</keyword>
<dbReference type="GO" id="GO:0043235">
    <property type="term" value="C:receptor complex"/>
    <property type="evidence" value="ECO:0007669"/>
    <property type="project" value="TreeGrafter"/>
</dbReference>
<feature type="signal peptide" evidence="22">
    <location>
        <begin position="1"/>
        <end position="24"/>
    </location>
</feature>
<dbReference type="PROSITE" id="PS01248">
    <property type="entry name" value="EGF_LAM_1"/>
    <property type="match status" value="1"/>
</dbReference>
<name>A0A0D2U1G6_CAPO3</name>
<keyword evidence="7 22" id="KW-0732">Signal</keyword>
<dbReference type="Pfam" id="PF12947">
    <property type="entry name" value="EGF_3"/>
    <property type="match status" value="1"/>
</dbReference>
<feature type="transmembrane region" description="Helical" evidence="21">
    <location>
        <begin position="1374"/>
        <end position="1397"/>
    </location>
</feature>
<dbReference type="PROSITE" id="PS50026">
    <property type="entry name" value="EGF_3"/>
    <property type="match status" value="2"/>
</dbReference>
<dbReference type="SMART" id="SM00179">
    <property type="entry name" value="EGF_CA"/>
    <property type="match status" value="4"/>
</dbReference>
<dbReference type="PROSITE" id="PS01187">
    <property type="entry name" value="EGF_CA"/>
    <property type="match status" value="1"/>
</dbReference>
<evidence type="ECO:0000256" key="10">
    <source>
        <dbReference type="ARBA" id="ARBA00022777"/>
    </source>
</evidence>
<evidence type="ECO:0000256" key="8">
    <source>
        <dbReference type="ARBA" id="ARBA00022737"/>
    </source>
</evidence>
<dbReference type="Proteomes" id="UP000008743">
    <property type="component" value="Unassembled WGS sequence"/>
</dbReference>
<dbReference type="SMART" id="SM00237">
    <property type="entry name" value="Calx_beta"/>
    <property type="match status" value="3"/>
</dbReference>
<evidence type="ECO:0000256" key="22">
    <source>
        <dbReference type="SAM" id="SignalP"/>
    </source>
</evidence>
<dbReference type="InterPro" id="IPR024731">
    <property type="entry name" value="NELL2-like_EGF"/>
</dbReference>
<dbReference type="InterPro" id="IPR018097">
    <property type="entry name" value="EGF_Ca-bd_CS"/>
</dbReference>
<reference evidence="27" key="1">
    <citation type="submission" date="2011-02" db="EMBL/GenBank/DDBJ databases">
        <title>The Genome Sequence of Capsaspora owczarzaki ATCC 30864.</title>
        <authorList>
            <person name="Russ C."/>
            <person name="Cuomo C."/>
            <person name="Burger G."/>
            <person name="Gray M.W."/>
            <person name="Holland P.W.H."/>
            <person name="King N."/>
            <person name="Lang F.B.F."/>
            <person name="Roger A.J."/>
            <person name="Ruiz-Trillo I."/>
            <person name="Young S.K."/>
            <person name="Zeng Q."/>
            <person name="Gargeya S."/>
            <person name="Alvarado L."/>
            <person name="Berlin A."/>
            <person name="Chapman S.B."/>
            <person name="Chen Z."/>
            <person name="Freedman E."/>
            <person name="Gellesch M."/>
            <person name="Goldberg J."/>
            <person name="Griggs A."/>
            <person name="Gujja S."/>
            <person name="Heilman E."/>
            <person name="Heiman D."/>
            <person name="Howarth C."/>
            <person name="Mehta T."/>
            <person name="Neiman D."/>
            <person name="Pearson M."/>
            <person name="Roberts A."/>
            <person name="Saif S."/>
            <person name="Shea T."/>
            <person name="Shenoy N."/>
            <person name="Sisk P."/>
            <person name="Stolte C."/>
            <person name="Sykes S."/>
            <person name="White J."/>
            <person name="Yandava C."/>
            <person name="Haas B."/>
            <person name="Nusbaum C."/>
            <person name="Birren B."/>
        </authorList>
    </citation>
    <scope>NUCLEOTIDE SEQUENCE</scope>
    <source>
        <strain evidence="27">ATCC 30864</strain>
    </source>
</reference>
<dbReference type="InterPro" id="IPR000742">
    <property type="entry name" value="EGF"/>
</dbReference>
<dbReference type="PANTHER" id="PTHR24416:SF349">
    <property type="entry name" value="TYROSINE-PROTEIN KINASE RYK"/>
    <property type="match status" value="1"/>
</dbReference>
<sequence>MARVGTQFWSMFVLVCFLVGSAHAVQYRATCFARALYFTQDSGCGDGTCDPFCTGWVKFAPNGNANWNAGVLSENSNPRWNIDINYGAVSDWAGTVQWYVKCDDDDPWPNPDDIMGWKTFNPITLNGNEEQGSLTTIPWQGVDLGGTTGGEFNIPAVYVYHRAMCDQYWYGARCGEYCKVSDPPACTACNPSSGVCTCSVGYTGKDCGTCVAPNYWPVGTPGQAGFQCVHCASTNLSTVCYTCGTGGVKSCCDGWTGPNCDRSNVCGAFPMPPLNSIAVMNVTSCNCNFTGCMCTYACKSGFSGGSATTTCLSSGPWSWSSTLTCADRDECAPGGGNQCNQICNNTIGDYTCSCNSGYSINNAGRGPSGCTDLDECSTNNGNCGQNCNNVPGSYHCSCYDGFRLQGDGKSCSEIDECQEGLDNCDGNATCTNTIGSFECACFAGFVGNGTVCTDVDECATLPCSEFADCANFPGNFTCTCQIGYAGNGVQCVFGNSAAFAESSRFVLLSDGASSATSPIQLRVEMVPDFDGTLVPFNVSSLDLILGVDYTVETPSPLVFNLGDTFKSITIVVIGNDNPEPLRSIFVQLQDSVSAFNKSTIAVDANDNPNAVVRFAAASRAFRVDITAGTYPLTIERYSYASLVNAINVTVWCDFPVPQNISIVIPANQAAATKIIQLPFSSVPTLDVVHTYTIVSAMVIGSGSAAAIGYYSTSRVTVNAHDDPYGVFGFSLTHVSVAESSTGFVQLKRLKGTLGTTVVRVRSLTLSSSQANGVGIASPSDYAAVSQLVTFSENDVEAHVSIAVLADGVPELDEMFGLLLEYVSGPGRVDATLALALVTIPENDNARGVLSITRVSSCFEESPLVGGVPQPNNTVAIEVIRSGGLYGAVSFTWSMHSGRFKNTTLSADNRASAPGDCTASSSQTVIIAAGVDRAQIQVVLLADSIPELDEYFWVQLDSASYGVTIDPVSNFTDVCIGMNDNPFGSLAFERVNLTLSATGESRLLVRESDVVTVAVSRVGGTFHRVSGVVSIAHETTSSADFADSSARTVTFEPGQRTALASWTISADSTQEPTELFKLVLTANGASAGQEATVLVGATSLDSTIPCAIEAQDGVNGVLSFVQPTVSVVEDTGKVTLTVQRVGGSATEISFQTNAVPLSASGDDFDASNQNNTYTLAVGETSVSFDIEVSKDSAPELDETFTVTLVNVTGATLSWMSVATVTILRNDDVNGVVEFAPSSGQNPLVTTISEDSGFIRLPLWREISQVGSVTVSFVVTTDLTSDPACASLSGLGLSSAPANLTQHVDAAPFVVTFGDGQNEAELAIPLHDNSLLDGSRVMFICLKNLQGGARFGASQAMAIVIQDDEHDTNESSSAPVAAAAAGAAAGGIVVLVAVIVVLVSRIRRKRTRVVQNGELIASFKPQNAPTGNHQSMTRNPIFTPSDPETDSPYEVFISTRRAASPSEKHAEGQDSPSPTAPPAFDAMRAAFSSTRGQQEEDVYDSVYTSTIDCFQREQAFSRDELQLKSLLGSGNFGEVWLAHVPSRWLAKQTRQSRSSNATTVAVAVKTLKADASDKSKSDFAGEAQVMRRFNHPNIVSVVEVFVEQEPWMLVLELLPYGDLHKCIESCNAGGLTPTVGEYLHIFSQVASGLSYLAGLRFVHRDIAARNCLVGAGLVVKISDFGLSRELEEQNYYHMQTRRALPVRWMAPEFLLYRKSSPASDVWAFGVLMWEVLSACILPYEGVDAKGLVLFLESGQRLSRPPLCSDELWELVSSCWTWEVTDRVDVAQLHVAFARMSLDESDSVRDLGAILARTSSVQPTSS</sequence>
<dbReference type="CDD" id="cd00054">
    <property type="entry name" value="EGF_CA"/>
    <property type="match status" value="3"/>
</dbReference>
<feature type="domain" description="Protein kinase" evidence="23">
    <location>
        <begin position="1519"/>
        <end position="1790"/>
    </location>
</feature>
<dbReference type="FunFam" id="2.10.25.10:FF:000240">
    <property type="entry name" value="Vitamin K-dependent protein S"/>
    <property type="match status" value="1"/>
</dbReference>
<comment type="subcellular location">
    <subcellularLocation>
        <location evidence="1">Endomembrane system</location>
    </subcellularLocation>
    <subcellularLocation>
        <location evidence="2">Membrane</location>
        <topology evidence="2">Single-pass type I membrane protein</topology>
    </subcellularLocation>
</comment>
<evidence type="ECO:0000256" key="21">
    <source>
        <dbReference type="SAM" id="Phobius"/>
    </source>
</evidence>
<dbReference type="SUPFAM" id="SSF57184">
    <property type="entry name" value="Growth factor receptor domain"/>
    <property type="match status" value="1"/>
</dbReference>
<dbReference type="PRINTS" id="PR00109">
    <property type="entry name" value="TYRKINASE"/>
</dbReference>
<dbReference type="SUPFAM" id="SSF141072">
    <property type="entry name" value="CalX-like"/>
    <property type="match status" value="6"/>
</dbReference>
<keyword evidence="16" id="KW-1015">Disulfide bond</keyword>
<evidence type="ECO:0000256" key="19">
    <source>
        <dbReference type="PROSITE-ProRule" id="PRU00076"/>
    </source>
</evidence>
<keyword evidence="8" id="KW-0677">Repeat</keyword>
<dbReference type="InterPro" id="IPR000152">
    <property type="entry name" value="EGF-type_Asp/Asn_hydroxyl_site"/>
</dbReference>
<keyword evidence="27" id="KW-1185">Reference proteome</keyword>
<evidence type="ECO:0000256" key="20">
    <source>
        <dbReference type="SAM" id="MobiDB-lite"/>
    </source>
</evidence>
<dbReference type="eggNOG" id="KOG1306">
    <property type="taxonomic scope" value="Eukaryota"/>
</dbReference>
<dbReference type="InParanoid" id="A0A0D2U1G6"/>
<dbReference type="InterPro" id="IPR000719">
    <property type="entry name" value="Prot_kinase_dom"/>
</dbReference>
<keyword evidence="4 19" id="KW-0245">EGF-like domain</keyword>
<dbReference type="InterPro" id="IPR038081">
    <property type="entry name" value="CalX-like_sf"/>
</dbReference>
<gene>
    <name evidence="26" type="ORF">CAOG_000604</name>
</gene>
<dbReference type="Gene3D" id="3.30.200.20">
    <property type="entry name" value="Phosphorylase Kinase, domain 1"/>
    <property type="match status" value="1"/>
</dbReference>
<proteinExistence type="predicted"/>
<dbReference type="Pfam" id="PF14670">
    <property type="entry name" value="FXa_inhibition"/>
    <property type="match status" value="1"/>
</dbReference>
<dbReference type="PhylomeDB" id="A0A0D2U1G6"/>
<evidence type="ECO:0000256" key="18">
    <source>
        <dbReference type="ARBA" id="ARBA00023180"/>
    </source>
</evidence>
<dbReference type="GO" id="GO:0007169">
    <property type="term" value="P:cell surface receptor protein tyrosine kinase signaling pathway"/>
    <property type="evidence" value="ECO:0007669"/>
    <property type="project" value="TreeGrafter"/>
</dbReference>
<keyword evidence="9" id="KW-0547">Nucleotide-binding</keyword>
<dbReference type="Gene3D" id="2.10.25.10">
    <property type="entry name" value="Laminin"/>
    <property type="match status" value="4"/>
</dbReference>
<dbReference type="CDD" id="cd00192">
    <property type="entry name" value="PTKc"/>
    <property type="match status" value="1"/>
</dbReference>
<dbReference type="FunFam" id="2.10.25.10:FF:000038">
    <property type="entry name" value="Fibrillin 2"/>
    <property type="match status" value="2"/>
</dbReference>
<feature type="domain" description="Sushi" evidence="25">
    <location>
        <begin position="264"/>
        <end position="327"/>
    </location>
</feature>
<dbReference type="SMART" id="SM00181">
    <property type="entry name" value="EGF"/>
    <property type="match status" value="5"/>
</dbReference>
<dbReference type="InterPro" id="IPR000436">
    <property type="entry name" value="Sushi_SCR_CCP_dom"/>
</dbReference>
<keyword evidence="18" id="KW-0325">Glycoprotein</keyword>
<dbReference type="eggNOG" id="KOG4475">
    <property type="taxonomic scope" value="Eukaryota"/>
</dbReference>
<dbReference type="Pfam" id="PF07714">
    <property type="entry name" value="PK_Tyr_Ser-Thr"/>
    <property type="match status" value="1"/>
</dbReference>
<dbReference type="PANTHER" id="PTHR24416">
    <property type="entry name" value="TYROSINE-PROTEIN KINASE RECEPTOR"/>
    <property type="match status" value="1"/>
</dbReference>
<evidence type="ECO:0000256" key="13">
    <source>
        <dbReference type="ARBA" id="ARBA00022989"/>
    </source>
</evidence>
<feature type="domain" description="EGF-like" evidence="24">
    <location>
        <begin position="413"/>
        <end position="453"/>
    </location>
</feature>